<dbReference type="Proteomes" id="UP001431693">
    <property type="component" value="Unassembled WGS sequence"/>
</dbReference>
<dbReference type="SMART" id="SM00062">
    <property type="entry name" value="PBPb"/>
    <property type="match status" value="1"/>
</dbReference>
<dbReference type="Gene3D" id="3.40.190.10">
    <property type="entry name" value="Periplasmic binding protein-like II"/>
    <property type="match status" value="2"/>
</dbReference>
<reference evidence="4" key="1">
    <citation type="submission" date="2023-05" db="EMBL/GenBank/DDBJ databases">
        <title>[olsenella] sp. nov., isolated from a pig farm feces dump.</title>
        <authorList>
            <person name="Chang Y.-H."/>
        </authorList>
    </citation>
    <scope>NUCLEOTIDE SEQUENCE</scope>
    <source>
        <strain evidence="4">YH-ols2217</strain>
    </source>
</reference>
<dbReference type="SUPFAM" id="SSF53850">
    <property type="entry name" value="Periplasmic binding protein-like II"/>
    <property type="match status" value="1"/>
</dbReference>
<accession>A0ABT6ZL13</accession>
<dbReference type="PANTHER" id="PTHR35936">
    <property type="entry name" value="MEMBRANE-BOUND LYTIC MUREIN TRANSGLYCOSYLASE F"/>
    <property type="match status" value="1"/>
</dbReference>
<evidence type="ECO:0000313" key="5">
    <source>
        <dbReference type="Proteomes" id="UP001431693"/>
    </source>
</evidence>
<dbReference type="CDD" id="cd13530">
    <property type="entry name" value="PBP2_peptides_like"/>
    <property type="match status" value="1"/>
</dbReference>
<evidence type="ECO:0000256" key="1">
    <source>
        <dbReference type="ARBA" id="ARBA00022729"/>
    </source>
</evidence>
<dbReference type="PANTHER" id="PTHR35936:SF19">
    <property type="entry name" value="AMINO-ACID-BINDING PROTEIN YXEM-RELATED"/>
    <property type="match status" value="1"/>
</dbReference>
<keyword evidence="5" id="KW-1185">Reference proteome</keyword>
<organism evidence="4 5">
    <name type="scientific">Kribbibacterium absianum</name>
    <dbReference type="NCBI Taxonomy" id="3044210"/>
    <lineage>
        <taxon>Bacteria</taxon>
        <taxon>Bacillati</taxon>
        <taxon>Actinomycetota</taxon>
        <taxon>Coriobacteriia</taxon>
        <taxon>Coriobacteriales</taxon>
        <taxon>Kribbibacteriaceae</taxon>
        <taxon>Kribbibacterium</taxon>
    </lineage>
</organism>
<evidence type="ECO:0000259" key="3">
    <source>
        <dbReference type="SMART" id="SM00079"/>
    </source>
</evidence>
<comment type="caution">
    <text evidence="4">The sequence shown here is derived from an EMBL/GenBank/DDBJ whole genome shotgun (WGS) entry which is preliminary data.</text>
</comment>
<proteinExistence type="predicted"/>
<dbReference type="Pfam" id="PF00497">
    <property type="entry name" value="SBP_bac_3"/>
    <property type="match status" value="1"/>
</dbReference>
<dbReference type="InterPro" id="IPR001320">
    <property type="entry name" value="Iontro_rcpt_C"/>
</dbReference>
<dbReference type="RefSeq" id="WP_283712859.1">
    <property type="nucleotide sequence ID" value="NZ_JASJEW010000002.1"/>
</dbReference>
<evidence type="ECO:0000313" key="4">
    <source>
        <dbReference type="EMBL" id="MDJ1129738.1"/>
    </source>
</evidence>
<dbReference type="PROSITE" id="PS51257">
    <property type="entry name" value="PROKAR_LIPOPROTEIN"/>
    <property type="match status" value="1"/>
</dbReference>
<sequence>MGDGTRQRRWWTVVVLGCLTVCAIVLAGCAAASDHVPEDTYGTVEAGTLTVASDLSSPPMSFVDEKTGEYRGFEYDVVCEVASRLGLKVSYAETVPFSELEVQLSQGDADLGASSFTSTDAGEFRNLIMSDPFLESGRSLVTLRNAERTTVEELNNPGVTVVVQKGSASEAWAREEMPNAAIVYAGDATEALAKVANGTCTCAVCDSVTANYLINNVFSQLEVVREEPDAGGFVFVATEDHEPLIEAVNSALKAMRQDGTMASLQAKWFGSTSAVC</sequence>
<dbReference type="InterPro" id="IPR001638">
    <property type="entry name" value="Solute-binding_3/MltF_N"/>
</dbReference>
<feature type="domain" description="Solute-binding protein family 3/N-terminal" evidence="2">
    <location>
        <begin position="48"/>
        <end position="272"/>
    </location>
</feature>
<dbReference type="SMART" id="SM00079">
    <property type="entry name" value="PBPe"/>
    <property type="match status" value="1"/>
</dbReference>
<protein>
    <submittedName>
        <fullName evidence="4">Transporter substrate-binding domain-containing protein</fullName>
    </submittedName>
</protein>
<feature type="domain" description="Ionotropic glutamate receptor C-terminal" evidence="3">
    <location>
        <begin position="48"/>
        <end position="271"/>
    </location>
</feature>
<gene>
    <name evidence="4" type="ORF">QJ043_06560</name>
</gene>
<keyword evidence="1" id="KW-0732">Signal</keyword>
<name>A0ABT6ZL13_9ACTN</name>
<dbReference type="EMBL" id="JASJEX010000003">
    <property type="protein sequence ID" value="MDJ1129738.1"/>
    <property type="molecule type" value="Genomic_DNA"/>
</dbReference>
<evidence type="ECO:0000259" key="2">
    <source>
        <dbReference type="SMART" id="SM00062"/>
    </source>
</evidence>